<dbReference type="EMBL" id="LR134182">
    <property type="protein sequence ID" value="VEB43204.1"/>
    <property type="molecule type" value="Genomic_DNA"/>
</dbReference>
<evidence type="ECO:0000313" key="1">
    <source>
        <dbReference type="EMBL" id="VEB43204.1"/>
    </source>
</evidence>
<proteinExistence type="predicted"/>
<reference evidence="1 2" key="1">
    <citation type="submission" date="2018-12" db="EMBL/GenBank/DDBJ databases">
        <authorList>
            <consortium name="Pathogen Informatics"/>
        </authorList>
    </citation>
    <scope>NUCLEOTIDE SEQUENCE [LARGE SCALE GENOMIC DNA]</scope>
    <source>
        <strain evidence="1 2">NCTC9695</strain>
    </source>
</reference>
<name>A0A447TEC3_CHRVL</name>
<organism evidence="1 2">
    <name type="scientific">Chromobacterium violaceum</name>
    <dbReference type="NCBI Taxonomy" id="536"/>
    <lineage>
        <taxon>Bacteria</taxon>
        <taxon>Pseudomonadati</taxon>
        <taxon>Pseudomonadota</taxon>
        <taxon>Betaproteobacteria</taxon>
        <taxon>Neisseriales</taxon>
        <taxon>Chromobacteriaceae</taxon>
        <taxon>Chromobacterium</taxon>
    </lineage>
</organism>
<protein>
    <submittedName>
        <fullName evidence="1">Uncharacterized protein</fullName>
    </submittedName>
</protein>
<accession>A0A447TEC3</accession>
<dbReference type="Proteomes" id="UP000275777">
    <property type="component" value="Chromosome"/>
</dbReference>
<evidence type="ECO:0000313" key="2">
    <source>
        <dbReference type="Proteomes" id="UP000275777"/>
    </source>
</evidence>
<dbReference type="AlphaFoldDB" id="A0A447TEC3"/>
<gene>
    <name evidence="1" type="ORF">NCTC9695_03658</name>
</gene>
<sequence length="43" mass="4895">MTTRKTLDDWLSWQESLHTAAIDMGLARVERVRGAMGLKPPVR</sequence>